<evidence type="ECO:0000256" key="1">
    <source>
        <dbReference type="SAM" id="MobiDB-lite"/>
    </source>
</evidence>
<accession>A0ABQ8F0K9</accession>
<keyword evidence="3" id="KW-1185">Reference proteome</keyword>
<proteinExistence type="predicted"/>
<dbReference type="Proteomes" id="UP001648503">
    <property type="component" value="Unassembled WGS sequence"/>
</dbReference>
<feature type="region of interest" description="Disordered" evidence="1">
    <location>
        <begin position="1"/>
        <end position="24"/>
    </location>
</feature>
<evidence type="ECO:0000313" key="3">
    <source>
        <dbReference type="Proteomes" id="UP001648503"/>
    </source>
</evidence>
<protein>
    <submittedName>
        <fullName evidence="2">Uncharacterized protein</fullName>
    </submittedName>
</protein>
<feature type="compositionally biased region" description="Pro residues" evidence="1">
    <location>
        <begin position="189"/>
        <end position="200"/>
    </location>
</feature>
<reference evidence="2 3" key="1">
    <citation type="submission" date="2021-02" db="EMBL/GenBank/DDBJ databases">
        <title>Variation within the Batrachochytrium salamandrivorans European outbreak.</title>
        <authorList>
            <person name="Kelly M."/>
            <person name="Pasmans F."/>
            <person name="Shea T.P."/>
            <person name="Munoz J.F."/>
            <person name="Carranza S."/>
            <person name="Cuomo C.A."/>
            <person name="Martel A."/>
        </authorList>
    </citation>
    <scope>NUCLEOTIDE SEQUENCE [LARGE SCALE GENOMIC DNA]</scope>
    <source>
        <strain evidence="2 3">AMFP18/2</strain>
    </source>
</reference>
<sequence>MLQLKQVTDQSTLHEQPKTASTSFNTAVTPLSPIGVTAVPVISTAEPLVPMVATSPASTHLLSAISLTPTPSSPLPATPVLLPLCKRAGLYLPGHRRESPLQPLQALSSTSPTTTTRTHTCLASEESWPTLQSISRTVVEVQDAKMDSILASAAGSPTSDRGRLLQELPPPAAAAAIVWTPCESRLERPSPPSPPSPFSPSSPQSFDRPFGLLHCTTTTTTVDLQALSAAGHSEGASEEGCLVEHTHATTASASATTTTTTTTTTLTTTLTTTATSSGMDESLQLRLQSHLDAAVTRHSRHFVLAVCLNQFGVIKHLQLATAPIAQSLATHSEVVGTTGNGQGGDSETHSSRQAMLSCGNQVLERPIMTFIHNDDLPQLMRGLKQVSMASSPPTASTCFALRWQAASPVAACPPFLSADLSLSSTTAAASPLLDISAEISDTSYVWVRVDATKHGESIICFLSYDPVMASAGASAAAASLSGTCKYSSPPGGGDTRNTRSIRRSSWRHAHSNINSPSWPSFNPLGVVLSIMSALGNYVDMADRSLPDYCSFTAAAEAGASHVMQYMHFVNGQLTATLGHKVMANAKLFSSAVHSHSTMCLSSTKGTVTMLTIRIAAICRGLFGDRLFQTCIYVAPLPTQEIVPCSDLNLQ</sequence>
<feature type="region of interest" description="Disordered" evidence="1">
    <location>
        <begin position="184"/>
        <end position="205"/>
    </location>
</feature>
<name>A0ABQ8F0K9_9FUNG</name>
<dbReference type="EMBL" id="JAFCIX010000438">
    <property type="protein sequence ID" value="KAH6589971.1"/>
    <property type="molecule type" value="Genomic_DNA"/>
</dbReference>
<gene>
    <name evidence="2" type="ORF">BASA50_009673</name>
</gene>
<evidence type="ECO:0000313" key="2">
    <source>
        <dbReference type="EMBL" id="KAH6589971.1"/>
    </source>
</evidence>
<comment type="caution">
    <text evidence="2">The sequence shown here is derived from an EMBL/GenBank/DDBJ whole genome shotgun (WGS) entry which is preliminary data.</text>
</comment>
<organism evidence="2 3">
    <name type="scientific">Batrachochytrium salamandrivorans</name>
    <dbReference type="NCBI Taxonomy" id="1357716"/>
    <lineage>
        <taxon>Eukaryota</taxon>
        <taxon>Fungi</taxon>
        <taxon>Fungi incertae sedis</taxon>
        <taxon>Chytridiomycota</taxon>
        <taxon>Chytridiomycota incertae sedis</taxon>
        <taxon>Chytridiomycetes</taxon>
        <taxon>Rhizophydiales</taxon>
        <taxon>Rhizophydiales incertae sedis</taxon>
        <taxon>Batrachochytrium</taxon>
    </lineage>
</organism>